<keyword evidence="6" id="KW-0675">Receptor</keyword>
<name>A0AAD9IWG5_9ANNE</name>
<dbReference type="SUPFAM" id="SSF81321">
    <property type="entry name" value="Family A G protein-coupled receptor-like"/>
    <property type="match status" value="1"/>
</dbReference>
<evidence type="ECO:0000313" key="10">
    <source>
        <dbReference type="EMBL" id="KAK2141857.1"/>
    </source>
</evidence>
<evidence type="ECO:0000256" key="3">
    <source>
        <dbReference type="ARBA" id="ARBA00022989"/>
    </source>
</evidence>
<keyword evidence="4" id="KW-0297">G-protein coupled receptor</keyword>
<evidence type="ECO:0000259" key="9">
    <source>
        <dbReference type="PROSITE" id="PS50262"/>
    </source>
</evidence>
<sequence length="126" mass="14687">MLLMIIVVFFLCWGPKLVLNVMKRHELKILHLDPAFYVSLVINLLPYIHSCINPIIYSFMSNNFRRSLRTGCRACSRWERHRSFGGHPNRAEFDMDTRSVNGHSMYSPMYTTKTTARPFATIVTDC</sequence>
<evidence type="ECO:0000256" key="5">
    <source>
        <dbReference type="ARBA" id="ARBA00023136"/>
    </source>
</evidence>
<proteinExistence type="predicted"/>
<evidence type="ECO:0000256" key="4">
    <source>
        <dbReference type="ARBA" id="ARBA00023040"/>
    </source>
</evidence>
<gene>
    <name evidence="10" type="ORF">LSH36_1031g00010</name>
</gene>
<dbReference type="GO" id="GO:0008188">
    <property type="term" value="F:neuropeptide receptor activity"/>
    <property type="evidence" value="ECO:0007669"/>
    <property type="project" value="TreeGrafter"/>
</dbReference>
<evidence type="ECO:0000256" key="8">
    <source>
        <dbReference type="SAM" id="Phobius"/>
    </source>
</evidence>
<dbReference type="PANTHER" id="PTHR24238:SF75">
    <property type="entry name" value="CHOLECYSTOKININ-LIKE RECEPTOR AT 17D1-RELATED"/>
    <property type="match status" value="1"/>
</dbReference>
<dbReference type="Gene3D" id="1.20.1070.10">
    <property type="entry name" value="Rhodopsin 7-helix transmembrane proteins"/>
    <property type="match status" value="1"/>
</dbReference>
<dbReference type="Pfam" id="PF00001">
    <property type="entry name" value="7tm_1"/>
    <property type="match status" value="1"/>
</dbReference>
<dbReference type="Proteomes" id="UP001208570">
    <property type="component" value="Unassembled WGS sequence"/>
</dbReference>
<keyword evidence="7" id="KW-0807">Transducer</keyword>
<keyword evidence="11" id="KW-1185">Reference proteome</keyword>
<evidence type="ECO:0000256" key="6">
    <source>
        <dbReference type="ARBA" id="ARBA00023170"/>
    </source>
</evidence>
<reference evidence="10" key="1">
    <citation type="journal article" date="2023" name="Mol. Biol. Evol.">
        <title>Third-Generation Sequencing Reveals the Adaptive Role of the Epigenome in Three Deep-Sea Polychaetes.</title>
        <authorList>
            <person name="Perez M."/>
            <person name="Aroh O."/>
            <person name="Sun Y."/>
            <person name="Lan Y."/>
            <person name="Juniper S.K."/>
            <person name="Young C.R."/>
            <person name="Angers B."/>
            <person name="Qian P.Y."/>
        </authorList>
    </citation>
    <scope>NUCLEOTIDE SEQUENCE</scope>
    <source>
        <strain evidence="10">P08H-3</strain>
    </source>
</reference>
<dbReference type="AlphaFoldDB" id="A0AAD9IWG5"/>
<dbReference type="GO" id="GO:0005886">
    <property type="term" value="C:plasma membrane"/>
    <property type="evidence" value="ECO:0007669"/>
    <property type="project" value="TreeGrafter"/>
</dbReference>
<dbReference type="PRINTS" id="PR00237">
    <property type="entry name" value="GPCRRHODOPSN"/>
</dbReference>
<comment type="caution">
    <text evidence="10">The sequence shown here is derived from an EMBL/GenBank/DDBJ whole genome shotgun (WGS) entry which is preliminary data.</text>
</comment>
<evidence type="ECO:0000256" key="1">
    <source>
        <dbReference type="ARBA" id="ARBA00004141"/>
    </source>
</evidence>
<evidence type="ECO:0000256" key="7">
    <source>
        <dbReference type="ARBA" id="ARBA00023224"/>
    </source>
</evidence>
<comment type="subcellular location">
    <subcellularLocation>
        <location evidence="1">Membrane</location>
        <topology evidence="1">Multi-pass membrane protein</topology>
    </subcellularLocation>
</comment>
<dbReference type="InterPro" id="IPR017452">
    <property type="entry name" value="GPCR_Rhodpsn_7TM"/>
</dbReference>
<feature type="domain" description="G-protein coupled receptors family 1 profile" evidence="9">
    <location>
        <begin position="1"/>
        <end position="57"/>
    </location>
</feature>
<dbReference type="PROSITE" id="PS50262">
    <property type="entry name" value="G_PROTEIN_RECEP_F1_2"/>
    <property type="match status" value="1"/>
</dbReference>
<dbReference type="InterPro" id="IPR000276">
    <property type="entry name" value="GPCR_Rhodpsn"/>
</dbReference>
<keyword evidence="3 8" id="KW-1133">Transmembrane helix</keyword>
<dbReference type="EMBL" id="JAODUP010001031">
    <property type="protein sequence ID" value="KAK2141857.1"/>
    <property type="molecule type" value="Genomic_DNA"/>
</dbReference>
<evidence type="ECO:0000313" key="11">
    <source>
        <dbReference type="Proteomes" id="UP001208570"/>
    </source>
</evidence>
<organism evidence="10 11">
    <name type="scientific">Paralvinella palmiformis</name>
    <dbReference type="NCBI Taxonomy" id="53620"/>
    <lineage>
        <taxon>Eukaryota</taxon>
        <taxon>Metazoa</taxon>
        <taxon>Spiralia</taxon>
        <taxon>Lophotrochozoa</taxon>
        <taxon>Annelida</taxon>
        <taxon>Polychaeta</taxon>
        <taxon>Sedentaria</taxon>
        <taxon>Canalipalpata</taxon>
        <taxon>Terebellida</taxon>
        <taxon>Terebelliformia</taxon>
        <taxon>Alvinellidae</taxon>
        <taxon>Paralvinella</taxon>
    </lineage>
</organism>
<feature type="transmembrane region" description="Helical" evidence="8">
    <location>
        <begin position="36"/>
        <end position="59"/>
    </location>
</feature>
<keyword evidence="5 8" id="KW-0472">Membrane</keyword>
<protein>
    <recommendedName>
        <fullName evidence="9">G-protein coupled receptors family 1 profile domain-containing protein</fullName>
    </recommendedName>
</protein>
<evidence type="ECO:0000256" key="2">
    <source>
        <dbReference type="ARBA" id="ARBA00022692"/>
    </source>
</evidence>
<keyword evidence="2 8" id="KW-0812">Transmembrane</keyword>
<dbReference type="PANTHER" id="PTHR24238">
    <property type="entry name" value="G-PROTEIN COUPLED RECEPTOR"/>
    <property type="match status" value="1"/>
</dbReference>
<accession>A0AAD9IWG5</accession>